<evidence type="ECO:0000313" key="16">
    <source>
        <dbReference type="EMBL" id="KAL3619189.1"/>
    </source>
</evidence>
<evidence type="ECO:0000256" key="8">
    <source>
        <dbReference type="ARBA" id="ARBA00023180"/>
    </source>
</evidence>
<keyword evidence="17" id="KW-1185">Reference proteome</keyword>
<dbReference type="Pfam" id="PF09478">
    <property type="entry name" value="CBM49"/>
    <property type="match status" value="1"/>
</dbReference>
<comment type="similarity">
    <text evidence="3 12 14">Belongs to the glycosyl hydrolase 9 (cellulase E) family.</text>
</comment>
<dbReference type="AlphaFoldDB" id="A0ABD3BPR3"/>
<dbReference type="PROSITE" id="PS00698">
    <property type="entry name" value="GH9_3"/>
    <property type="match status" value="1"/>
</dbReference>
<evidence type="ECO:0000259" key="15">
    <source>
        <dbReference type="SMART" id="SM01063"/>
    </source>
</evidence>
<evidence type="ECO:0000256" key="2">
    <source>
        <dbReference type="ARBA" id="ARBA00004613"/>
    </source>
</evidence>
<feature type="active site" evidence="13">
    <location>
        <position position="469"/>
    </location>
</feature>
<comment type="subcellular location">
    <subcellularLocation>
        <location evidence="2">Secreted</location>
    </subcellularLocation>
</comment>
<evidence type="ECO:0000256" key="9">
    <source>
        <dbReference type="ARBA" id="ARBA00023277"/>
    </source>
</evidence>
<keyword evidence="9 12" id="KW-0119">Carbohydrate metabolism</keyword>
<feature type="active site" evidence="13">
    <location>
        <position position="460"/>
    </location>
</feature>
<sequence length="596" mass="66416">MPPLFLIILANFVPLVMCNHDYAQALSKTILFFEAQRSGFLPTTQRVKWRTHSGLSDGKINGVDLVGGYYDAGDNVKFGLPMAFTITMMSWSIIEYRKQIGQSGELKNAFDALKWGTDYLIKAHPQPDVLYGEVGDGDTDHYCWQRPEDMTTSRAAYKIDPTRPGSDLAGETAAAMAAASIVFSLRNPSYSAELLKHARQVFDLADKYRDKYDSSITVAQKYYRSVSGYGDELLWAATWLYKATNEEYYLDYLGYNGDKLGGTGWAMTEFGWDVKYPGVQTLVAQMLMAGKGGKHRAVFEKYQEKAEFFMCSCLGNDSSSNARKTPGGLIYRQSWNNMQFVTTASFLTTVYSDYLTSSGKSLMCADKHVSPSDLLSFAKSQVDYILGDNPRTTSYMVGYGENYPQHVHHRGSSIVSYKVDPTFVSCRGGYGTWFNRKASDPNLLIGAIVGGPDVYDNFVDRRDNYEQTEPTTYNNAPLIGVLARLNVGQSGYTRQVPASSTILIDVSQKVTASWVQNGKTLYKYSTTVTNKSPKNLRNLKLYISKLNGPLWGLTKTGDYYSFPAWIESLATGKSIEFVYIQSGLPAEVSVSTYTLV</sequence>
<reference evidence="17" key="1">
    <citation type="journal article" date="2024" name="IScience">
        <title>Strigolactones Initiate the Formation of Haustorium-like Structures in Castilleja.</title>
        <authorList>
            <person name="Buerger M."/>
            <person name="Peterson D."/>
            <person name="Chory J."/>
        </authorList>
    </citation>
    <scope>NUCLEOTIDE SEQUENCE [LARGE SCALE GENOMIC DNA]</scope>
</reference>
<evidence type="ECO:0000256" key="7">
    <source>
        <dbReference type="ARBA" id="ARBA00023001"/>
    </source>
</evidence>
<dbReference type="InterPro" id="IPR019028">
    <property type="entry name" value="CBM_49"/>
</dbReference>
<feature type="active site" evidence="12">
    <location>
        <position position="408"/>
    </location>
</feature>
<keyword evidence="11 12" id="KW-0624">Polysaccharide degradation</keyword>
<evidence type="ECO:0000256" key="6">
    <source>
        <dbReference type="ARBA" id="ARBA00022801"/>
    </source>
</evidence>
<evidence type="ECO:0000256" key="12">
    <source>
        <dbReference type="PROSITE-ProRule" id="PRU10059"/>
    </source>
</evidence>
<dbReference type="InterPro" id="IPR001701">
    <property type="entry name" value="Glyco_hydro_9"/>
</dbReference>
<dbReference type="GO" id="GO:0030245">
    <property type="term" value="P:cellulose catabolic process"/>
    <property type="evidence" value="ECO:0007669"/>
    <property type="project" value="UniProtKB-KW"/>
</dbReference>
<evidence type="ECO:0000256" key="10">
    <source>
        <dbReference type="ARBA" id="ARBA00023295"/>
    </source>
</evidence>
<evidence type="ECO:0000313" key="17">
    <source>
        <dbReference type="Proteomes" id="UP001632038"/>
    </source>
</evidence>
<dbReference type="EMBL" id="JAVIJP010000069">
    <property type="protein sequence ID" value="KAL3619189.1"/>
    <property type="molecule type" value="Genomic_DNA"/>
</dbReference>
<dbReference type="PROSITE" id="PS00592">
    <property type="entry name" value="GH9_2"/>
    <property type="match status" value="1"/>
</dbReference>
<dbReference type="EC" id="3.2.1.4" evidence="14"/>
<feature type="signal peptide" evidence="14">
    <location>
        <begin position="1"/>
        <end position="18"/>
    </location>
</feature>
<dbReference type="PANTHER" id="PTHR22298">
    <property type="entry name" value="ENDO-1,4-BETA-GLUCANASE"/>
    <property type="match status" value="1"/>
</dbReference>
<dbReference type="SUPFAM" id="SSF48208">
    <property type="entry name" value="Six-hairpin glycosidases"/>
    <property type="match status" value="1"/>
</dbReference>
<evidence type="ECO:0000256" key="3">
    <source>
        <dbReference type="ARBA" id="ARBA00007072"/>
    </source>
</evidence>
<dbReference type="Proteomes" id="UP001632038">
    <property type="component" value="Unassembled WGS sequence"/>
</dbReference>
<comment type="caution">
    <text evidence="16">The sequence shown here is derived from an EMBL/GenBank/DDBJ whole genome shotgun (WGS) entry which is preliminary data.</text>
</comment>
<keyword evidence="7 14" id="KW-0136">Cellulose degradation</keyword>
<dbReference type="GO" id="GO:0005576">
    <property type="term" value="C:extracellular region"/>
    <property type="evidence" value="ECO:0007669"/>
    <property type="project" value="UniProtKB-SubCell"/>
</dbReference>
<protein>
    <recommendedName>
        <fullName evidence="14">Endoglucanase</fullName>
        <ecNumber evidence="14">3.2.1.4</ecNumber>
    </recommendedName>
</protein>
<dbReference type="FunFam" id="1.50.10.10:FF:000020">
    <property type="entry name" value="Endoglucanase"/>
    <property type="match status" value="1"/>
</dbReference>
<dbReference type="InterPro" id="IPR033126">
    <property type="entry name" value="Glyco_hydro_9_Asp/Glu_AS"/>
</dbReference>
<evidence type="ECO:0000256" key="5">
    <source>
        <dbReference type="ARBA" id="ARBA00022729"/>
    </source>
</evidence>
<keyword evidence="6 12" id="KW-0378">Hydrolase</keyword>
<evidence type="ECO:0000256" key="14">
    <source>
        <dbReference type="RuleBase" id="RU361166"/>
    </source>
</evidence>
<feature type="chain" id="PRO_5044527894" description="Endoglucanase" evidence="14">
    <location>
        <begin position="19"/>
        <end position="596"/>
    </location>
</feature>
<gene>
    <name evidence="16" type="primary">GH9C2_5</name>
    <name evidence="16" type="ORF">CASFOL_036759</name>
</gene>
<organism evidence="16 17">
    <name type="scientific">Castilleja foliolosa</name>
    <dbReference type="NCBI Taxonomy" id="1961234"/>
    <lineage>
        <taxon>Eukaryota</taxon>
        <taxon>Viridiplantae</taxon>
        <taxon>Streptophyta</taxon>
        <taxon>Embryophyta</taxon>
        <taxon>Tracheophyta</taxon>
        <taxon>Spermatophyta</taxon>
        <taxon>Magnoliopsida</taxon>
        <taxon>eudicotyledons</taxon>
        <taxon>Gunneridae</taxon>
        <taxon>Pentapetalae</taxon>
        <taxon>asterids</taxon>
        <taxon>lamiids</taxon>
        <taxon>Lamiales</taxon>
        <taxon>Orobanchaceae</taxon>
        <taxon>Pedicularideae</taxon>
        <taxon>Castillejinae</taxon>
        <taxon>Castilleja</taxon>
    </lineage>
</organism>
<feature type="domain" description="Carbohydrate binding" evidence="15">
    <location>
        <begin position="504"/>
        <end position="584"/>
    </location>
</feature>
<keyword evidence="8" id="KW-0325">Glycoprotein</keyword>
<accession>A0ABD3BPR3</accession>
<evidence type="ECO:0000256" key="13">
    <source>
        <dbReference type="PROSITE-ProRule" id="PRU10060"/>
    </source>
</evidence>
<keyword evidence="4" id="KW-0964">Secreted</keyword>
<dbReference type="GO" id="GO:0008810">
    <property type="term" value="F:cellulase activity"/>
    <property type="evidence" value="ECO:0007669"/>
    <property type="project" value="UniProtKB-EC"/>
</dbReference>
<name>A0ABD3BPR3_9LAMI</name>
<evidence type="ECO:0000256" key="11">
    <source>
        <dbReference type="ARBA" id="ARBA00023326"/>
    </source>
</evidence>
<dbReference type="InterPro" id="IPR012341">
    <property type="entry name" value="6hp_glycosidase-like_sf"/>
</dbReference>
<keyword evidence="10 12" id="KW-0326">Glycosidase</keyword>
<evidence type="ECO:0000256" key="1">
    <source>
        <dbReference type="ARBA" id="ARBA00000966"/>
    </source>
</evidence>
<evidence type="ECO:0000256" key="4">
    <source>
        <dbReference type="ARBA" id="ARBA00022525"/>
    </source>
</evidence>
<comment type="catalytic activity">
    <reaction evidence="1 14">
        <text>Endohydrolysis of (1-&gt;4)-beta-D-glucosidic linkages in cellulose, lichenin and cereal beta-D-glucans.</text>
        <dbReference type="EC" id="3.2.1.4"/>
    </reaction>
</comment>
<proteinExistence type="inferred from homology"/>
<keyword evidence="5 14" id="KW-0732">Signal</keyword>
<dbReference type="Pfam" id="PF00759">
    <property type="entry name" value="Glyco_hydro_9"/>
    <property type="match status" value="1"/>
</dbReference>
<dbReference type="InterPro" id="IPR018221">
    <property type="entry name" value="Glyco_hydro_9_His_AS"/>
</dbReference>
<dbReference type="Gene3D" id="1.50.10.10">
    <property type="match status" value="1"/>
</dbReference>
<dbReference type="SMART" id="SM01063">
    <property type="entry name" value="CBM49"/>
    <property type="match status" value="1"/>
</dbReference>
<dbReference type="InterPro" id="IPR008928">
    <property type="entry name" value="6-hairpin_glycosidase_sf"/>
</dbReference>